<name>A0A1D8U144_9CYAN</name>
<accession>A0A1D8U144</accession>
<evidence type="ECO:0000259" key="1">
    <source>
        <dbReference type="PROSITE" id="PS50042"/>
    </source>
</evidence>
<dbReference type="SUPFAM" id="SSF51206">
    <property type="entry name" value="cAMP-binding domain-like"/>
    <property type="match status" value="2"/>
</dbReference>
<feature type="domain" description="Cyclic nucleotide-binding" evidence="1">
    <location>
        <begin position="5"/>
        <end position="123"/>
    </location>
</feature>
<dbReference type="PANTHER" id="PTHR24567:SF26">
    <property type="entry name" value="REGULATORY PROTEIN YEIL"/>
    <property type="match status" value="1"/>
</dbReference>
<evidence type="ECO:0000313" key="3">
    <source>
        <dbReference type="Proteomes" id="UP000177870"/>
    </source>
</evidence>
<dbReference type="InterPro" id="IPR014710">
    <property type="entry name" value="RmlC-like_jellyroll"/>
</dbReference>
<dbReference type="KEGG" id="mpro:BJP34_33135"/>
<dbReference type="Proteomes" id="UP000177870">
    <property type="component" value="Chromosome"/>
</dbReference>
<sequence length="379" mass="42698">MNQTLLSGLDNSDIDWLVSVSEIEQVNTGQVLRQGDKSIKTLYLIIEGNLKISLPQPTDNRLHRAFALLEDSKVLEQELISVTTGELIGEDLLFQSELPSSKVIAQSSSRLLAIPQKELQEKLEKDLAFSARFYKAIAISLSERLVKLRDKLRSKRLRKRTNASKEVLLAFGELNDSDIDWMIKNGNYQTIKADTLLFQEGRPAEKMYILLDGLASVTLAETARSPLETAFAALDTSYSVTSEQEIITLQRGEILGEMPFGVSQLSSVNVRCVEDSRVLAIPRNLLATKLQDDIGFSARFYRAVSLLAIERFKTTVELLGYQRRIYSSEKTLASSVPYDDEMSDNRLDNLTLAGSRFNWMLKQLKTLNTNQQYFNIITG</sequence>
<dbReference type="EMBL" id="CP017599">
    <property type="protein sequence ID" value="AOX03631.1"/>
    <property type="molecule type" value="Genomic_DNA"/>
</dbReference>
<dbReference type="GO" id="GO:0003700">
    <property type="term" value="F:DNA-binding transcription factor activity"/>
    <property type="evidence" value="ECO:0007669"/>
    <property type="project" value="TreeGrafter"/>
</dbReference>
<evidence type="ECO:0000313" key="2">
    <source>
        <dbReference type="EMBL" id="AOX03631.1"/>
    </source>
</evidence>
<proteinExistence type="predicted"/>
<dbReference type="PANTHER" id="PTHR24567">
    <property type="entry name" value="CRP FAMILY TRANSCRIPTIONAL REGULATORY PROTEIN"/>
    <property type="match status" value="1"/>
</dbReference>
<dbReference type="Pfam" id="PF00027">
    <property type="entry name" value="cNMP_binding"/>
    <property type="match status" value="2"/>
</dbReference>
<gene>
    <name evidence="2" type="ORF">BJP34_33135</name>
</gene>
<dbReference type="InterPro" id="IPR023892">
    <property type="entry name" value="cNMP-bd"/>
</dbReference>
<dbReference type="InterPro" id="IPR018490">
    <property type="entry name" value="cNMP-bd_dom_sf"/>
</dbReference>
<reference evidence="3" key="1">
    <citation type="submission" date="2016-10" db="EMBL/GenBank/DDBJ databases">
        <title>Comparative genomics uncovers the prolific and rare metabolic potential of the cyanobacterial genus Moorea.</title>
        <authorList>
            <person name="Leao T."/>
            <person name="Castelao G."/>
            <person name="Korobeynikov A."/>
            <person name="Monroe E.A."/>
            <person name="Podell S."/>
            <person name="Glukhov E."/>
            <person name="Allen E."/>
            <person name="Gerwick W.H."/>
            <person name="Gerwick L."/>
        </authorList>
    </citation>
    <scope>NUCLEOTIDE SEQUENCE [LARGE SCALE GENOMIC DNA]</scope>
    <source>
        <strain evidence="3">PAL-8-15-08-1</strain>
    </source>
</reference>
<dbReference type="NCBIfam" id="TIGR03896">
    <property type="entry name" value="cyc_nuc_ocin"/>
    <property type="match status" value="1"/>
</dbReference>
<organism evidence="2 3">
    <name type="scientific">Moorena producens PAL-8-15-08-1</name>
    <dbReference type="NCBI Taxonomy" id="1458985"/>
    <lineage>
        <taxon>Bacteria</taxon>
        <taxon>Bacillati</taxon>
        <taxon>Cyanobacteriota</taxon>
        <taxon>Cyanophyceae</taxon>
        <taxon>Coleofasciculales</taxon>
        <taxon>Coleofasciculaceae</taxon>
        <taxon>Moorena</taxon>
    </lineage>
</organism>
<dbReference type="InterPro" id="IPR000595">
    <property type="entry name" value="cNMP-bd_dom"/>
</dbReference>
<dbReference type="STRING" id="1458985.BJP34_33135"/>
<dbReference type="InterPro" id="IPR050397">
    <property type="entry name" value="Env_Response_Regulators"/>
</dbReference>
<dbReference type="GO" id="GO:0005829">
    <property type="term" value="C:cytosol"/>
    <property type="evidence" value="ECO:0007669"/>
    <property type="project" value="TreeGrafter"/>
</dbReference>
<dbReference type="CDD" id="cd00038">
    <property type="entry name" value="CAP_ED"/>
    <property type="match status" value="2"/>
</dbReference>
<feature type="domain" description="Cyclic nucleotide-binding" evidence="1">
    <location>
        <begin position="170"/>
        <end position="283"/>
    </location>
</feature>
<dbReference type="SMART" id="SM00100">
    <property type="entry name" value="cNMP"/>
    <property type="match status" value="2"/>
</dbReference>
<dbReference type="Gene3D" id="2.60.120.10">
    <property type="entry name" value="Jelly Rolls"/>
    <property type="match status" value="2"/>
</dbReference>
<dbReference type="OrthoDB" id="951557at2"/>
<dbReference type="RefSeq" id="WP_070396002.1">
    <property type="nucleotide sequence ID" value="NZ_CP017599.1"/>
</dbReference>
<protein>
    <recommendedName>
        <fullName evidence="1">Cyclic nucleotide-binding domain-containing protein</fullName>
    </recommendedName>
</protein>
<dbReference type="PROSITE" id="PS50042">
    <property type="entry name" value="CNMP_BINDING_3"/>
    <property type="match status" value="2"/>
</dbReference>
<dbReference type="AlphaFoldDB" id="A0A1D8U144"/>